<dbReference type="PIRSF" id="PIRSF016379">
    <property type="entry name" value="ENT"/>
    <property type="match status" value="1"/>
</dbReference>
<dbReference type="InterPro" id="IPR036259">
    <property type="entry name" value="MFS_trans_sf"/>
</dbReference>
<dbReference type="OrthoDB" id="46396at2759"/>
<dbReference type="GO" id="GO:0005886">
    <property type="term" value="C:plasma membrane"/>
    <property type="evidence" value="ECO:0007669"/>
    <property type="project" value="TreeGrafter"/>
</dbReference>
<evidence type="ECO:0000313" key="7">
    <source>
        <dbReference type="EMBL" id="KAF6208243.1"/>
    </source>
</evidence>
<dbReference type="InterPro" id="IPR002259">
    <property type="entry name" value="Eqnu_transpt"/>
</dbReference>
<protein>
    <recommendedName>
        <fullName evidence="9">Equilibrative nucleoside transporter 3</fullName>
    </recommendedName>
</protein>
<gene>
    <name evidence="7" type="ORF">GE061_016695</name>
</gene>
<comment type="caution">
    <text evidence="7">The sequence shown here is derived from an EMBL/GenBank/DDBJ whole genome shotgun (WGS) entry which is preliminary data.</text>
</comment>
<keyword evidence="4" id="KW-0812">Transmembrane</keyword>
<accession>A0A6A4K4M3</accession>
<comment type="subcellular location">
    <subcellularLocation>
        <location evidence="1">Membrane</location>
        <topology evidence="1">Multi-pass membrane protein</topology>
    </subcellularLocation>
</comment>
<evidence type="ECO:0008006" key="9">
    <source>
        <dbReference type="Google" id="ProtNLM"/>
    </source>
</evidence>
<sequence>MSNFLSDKETDFAFAMDTIEPTTSMDSAVNTRPLLQKSESDSDFDEDPIAIRKEGIDEEIDIKDTRPLFNNWEPADRYQIGYIIFYILGTVILLPWFFFITAEEYWMYKFRPLSANVTITENGRSELQASFTSYMTLAATVPSTLFLIINPLINHKISLNVRMHGSLVTMLILFIVTTVFVKVDTDHWQEEFFLVTLGIVILLNIASAILQSAVFGVVGRFPSKYIAGTMRGLALGGIIAATAKIVSLFVGASPAISALAYFIMADAFIVISILAYMFLASTLFFKFHCEELPRHGSIQYEPVHTVEKPSSPIIRDISYTAILKKIWVHGMSLWYCFVVMFTVYPAVTVLIKSTTVGNPTWTDVYFVPVVTFLLYSVCDYLGRIISAYLTISEKRTWWIASISLARTGFIPLIMLCNAQPRQHLPVLFNYDTIYIVIMIAFGLSNGYLANLTFISVPKIVASHEQEVASTMLAAFLGVGIACGSIISLLIVTLL</sequence>
<proteinExistence type="inferred from homology"/>
<keyword evidence="6" id="KW-0472">Membrane</keyword>
<evidence type="ECO:0000256" key="5">
    <source>
        <dbReference type="ARBA" id="ARBA00022989"/>
    </source>
</evidence>
<keyword evidence="3" id="KW-0813">Transport</keyword>
<evidence type="ECO:0000313" key="8">
    <source>
        <dbReference type="Proteomes" id="UP000466442"/>
    </source>
</evidence>
<evidence type="ECO:0000256" key="4">
    <source>
        <dbReference type="ARBA" id="ARBA00022692"/>
    </source>
</evidence>
<evidence type="ECO:0000256" key="3">
    <source>
        <dbReference type="ARBA" id="ARBA00022448"/>
    </source>
</evidence>
<dbReference type="Proteomes" id="UP000466442">
    <property type="component" value="Unassembled WGS sequence"/>
</dbReference>
<keyword evidence="8" id="KW-1185">Reference proteome</keyword>
<dbReference type="AlphaFoldDB" id="A0A6A4K4M3"/>
<dbReference type="PANTHER" id="PTHR10332">
    <property type="entry name" value="EQUILIBRATIVE NUCLEOSIDE TRANSPORTER"/>
    <property type="match status" value="1"/>
</dbReference>
<evidence type="ECO:0000256" key="1">
    <source>
        <dbReference type="ARBA" id="ARBA00004141"/>
    </source>
</evidence>
<dbReference type="Pfam" id="PF01733">
    <property type="entry name" value="Nucleoside_tran"/>
    <property type="match status" value="1"/>
</dbReference>
<keyword evidence="5" id="KW-1133">Transmembrane helix</keyword>
<reference evidence="7" key="1">
    <citation type="journal article" date="2021" name="Mol. Ecol. Resour.">
        <title>Apolygus lucorum genome provides insights into omnivorousness and mesophyll feeding.</title>
        <authorList>
            <person name="Liu Y."/>
            <person name="Liu H."/>
            <person name="Wang H."/>
            <person name="Huang T."/>
            <person name="Liu B."/>
            <person name="Yang B."/>
            <person name="Yin L."/>
            <person name="Li B."/>
            <person name="Zhang Y."/>
            <person name="Zhang S."/>
            <person name="Jiang F."/>
            <person name="Zhang X."/>
            <person name="Ren Y."/>
            <person name="Wang B."/>
            <person name="Wang S."/>
            <person name="Lu Y."/>
            <person name="Wu K."/>
            <person name="Fan W."/>
            <person name="Wang G."/>
        </authorList>
    </citation>
    <scope>NUCLEOTIDE SEQUENCE</scope>
    <source>
        <strain evidence="7">12Hb</strain>
    </source>
</reference>
<dbReference type="GO" id="GO:0005337">
    <property type="term" value="F:nucleoside transmembrane transporter activity"/>
    <property type="evidence" value="ECO:0007669"/>
    <property type="project" value="InterPro"/>
</dbReference>
<dbReference type="SUPFAM" id="SSF103473">
    <property type="entry name" value="MFS general substrate transporter"/>
    <property type="match status" value="1"/>
</dbReference>
<dbReference type="PANTHER" id="PTHR10332:SF88">
    <property type="entry name" value="EQUILIBRATIVE NUCLEOSIDE TRANSPORTER 1, ISOFORM A"/>
    <property type="match status" value="1"/>
</dbReference>
<comment type="similarity">
    <text evidence="2">Belongs to the SLC29A/ENT transporter (TC 2.A.57) family.</text>
</comment>
<dbReference type="PRINTS" id="PR01130">
    <property type="entry name" value="DERENTRNSPRT"/>
</dbReference>
<dbReference type="EMBL" id="WIXP02000007">
    <property type="protein sequence ID" value="KAF6208243.1"/>
    <property type="molecule type" value="Genomic_DNA"/>
</dbReference>
<evidence type="ECO:0000256" key="6">
    <source>
        <dbReference type="ARBA" id="ARBA00023136"/>
    </source>
</evidence>
<name>A0A6A4K4M3_APOLU</name>
<organism evidence="7 8">
    <name type="scientific">Apolygus lucorum</name>
    <name type="common">Small green plant bug</name>
    <name type="synonym">Lygocoris lucorum</name>
    <dbReference type="NCBI Taxonomy" id="248454"/>
    <lineage>
        <taxon>Eukaryota</taxon>
        <taxon>Metazoa</taxon>
        <taxon>Ecdysozoa</taxon>
        <taxon>Arthropoda</taxon>
        <taxon>Hexapoda</taxon>
        <taxon>Insecta</taxon>
        <taxon>Pterygota</taxon>
        <taxon>Neoptera</taxon>
        <taxon>Paraneoptera</taxon>
        <taxon>Hemiptera</taxon>
        <taxon>Heteroptera</taxon>
        <taxon>Panheteroptera</taxon>
        <taxon>Cimicomorpha</taxon>
        <taxon>Miridae</taxon>
        <taxon>Mirini</taxon>
        <taxon>Apolygus</taxon>
    </lineage>
</organism>
<evidence type="ECO:0000256" key="2">
    <source>
        <dbReference type="ARBA" id="ARBA00007965"/>
    </source>
</evidence>